<dbReference type="InterPro" id="IPR001138">
    <property type="entry name" value="Zn2Cys6_DnaBD"/>
</dbReference>
<dbReference type="InterPro" id="IPR021858">
    <property type="entry name" value="Fun_TF"/>
</dbReference>
<feature type="region of interest" description="Disordered" evidence="7">
    <location>
        <begin position="940"/>
        <end position="1054"/>
    </location>
</feature>
<reference evidence="9 10" key="1">
    <citation type="journal article" date="2023" name="Mol. Phylogenet. Evol.">
        <title>Genome-scale phylogeny and comparative genomics of the fungal order Sordariales.</title>
        <authorList>
            <person name="Hensen N."/>
            <person name="Bonometti L."/>
            <person name="Westerberg I."/>
            <person name="Brannstrom I.O."/>
            <person name="Guillou S."/>
            <person name="Cros-Aarteil S."/>
            <person name="Calhoun S."/>
            <person name="Haridas S."/>
            <person name="Kuo A."/>
            <person name="Mondo S."/>
            <person name="Pangilinan J."/>
            <person name="Riley R."/>
            <person name="LaButti K."/>
            <person name="Andreopoulos B."/>
            <person name="Lipzen A."/>
            <person name="Chen C."/>
            <person name="Yan M."/>
            <person name="Daum C."/>
            <person name="Ng V."/>
            <person name="Clum A."/>
            <person name="Steindorff A."/>
            <person name="Ohm R.A."/>
            <person name="Martin F."/>
            <person name="Silar P."/>
            <person name="Natvig D.O."/>
            <person name="Lalanne C."/>
            <person name="Gautier V."/>
            <person name="Ament-Velasquez S.L."/>
            <person name="Kruys A."/>
            <person name="Hutchinson M.I."/>
            <person name="Powell A.J."/>
            <person name="Barry K."/>
            <person name="Miller A.N."/>
            <person name="Grigoriev I.V."/>
            <person name="Debuchy R."/>
            <person name="Gladieux P."/>
            <person name="Hiltunen Thoren M."/>
            <person name="Johannesson H."/>
        </authorList>
    </citation>
    <scope>NUCLEOTIDE SEQUENCE [LARGE SCALE GENOMIC DNA]</scope>
    <source>
        <strain evidence="9 10">FGSC 10403</strain>
    </source>
</reference>
<feature type="compositionally biased region" description="Low complexity" evidence="7">
    <location>
        <begin position="940"/>
        <end position="971"/>
    </location>
</feature>
<evidence type="ECO:0000256" key="6">
    <source>
        <dbReference type="ARBA" id="ARBA00023242"/>
    </source>
</evidence>
<proteinExistence type="predicted"/>
<evidence type="ECO:0000256" key="4">
    <source>
        <dbReference type="ARBA" id="ARBA00023125"/>
    </source>
</evidence>
<evidence type="ECO:0000313" key="10">
    <source>
        <dbReference type="Proteomes" id="UP001285908"/>
    </source>
</evidence>
<dbReference type="EMBL" id="JAULSX010000009">
    <property type="protein sequence ID" value="KAK3486197.1"/>
    <property type="molecule type" value="Genomic_DNA"/>
</dbReference>
<evidence type="ECO:0000259" key="8">
    <source>
        <dbReference type="PROSITE" id="PS50048"/>
    </source>
</evidence>
<dbReference type="GO" id="GO:0000981">
    <property type="term" value="F:DNA-binding transcription factor activity, RNA polymerase II-specific"/>
    <property type="evidence" value="ECO:0007669"/>
    <property type="project" value="InterPro"/>
</dbReference>
<evidence type="ECO:0000256" key="7">
    <source>
        <dbReference type="SAM" id="MobiDB-lite"/>
    </source>
</evidence>
<dbReference type="RefSeq" id="XP_062688960.1">
    <property type="nucleotide sequence ID" value="XM_062834163.1"/>
</dbReference>
<evidence type="ECO:0000256" key="5">
    <source>
        <dbReference type="ARBA" id="ARBA00023163"/>
    </source>
</evidence>
<evidence type="ECO:0000256" key="2">
    <source>
        <dbReference type="ARBA" id="ARBA00022833"/>
    </source>
</evidence>
<dbReference type="PANTHER" id="PTHR37534">
    <property type="entry name" value="TRANSCRIPTIONAL ACTIVATOR PROTEIN UGA3"/>
    <property type="match status" value="1"/>
</dbReference>
<feature type="region of interest" description="Disordered" evidence="7">
    <location>
        <begin position="370"/>
        <end position="395"/>
    </location>
</feature>
<dbReference type="Pfam" id="PF11951">
    <property type="entry name" value="Fungal_trans_2"/>
    <property type="match status" value="1"/>
</dbReference>
<dbReference type="AlphaFoldDB" id="A0AAJ0I029"/>
<dbReference type="GeneID" id="87871785"/>
<protein>
    <recommendedName>
        <fullName evidence="8">Zn(2)-C6 fungal-type domain-containing protein</fullName>
    </recommendedName>
</protein>
<dbReference type="PROSITE" id="PS50048">
    <property type="entry name" value="ZN2_CY6_FUNGAL_2"/>
    <property type="match status" value="1"/>
</dbReference>
<dbReference type="Pfam" id="PF00172">
    <property type="entry name" value="Zn_clus"/>
    <property type="match status" value="1"/>
</dbReference>
<accession>A0AAJ0I029</accession>
<dbReference type="GO" id="GO:0008270">
    <property type="term" value="F:zinc ion binding"/>
    <property type="evidence" value="ECO:0007669"/>
    <property type="project" value="InterPro"/>
</dbReference>
<keyword evidence="2" id="KW-0862">Zinc</keyword>
<gene>
    <name evidence="9" type="ORF">B0T23DRAFT_248222</name>
</gene>
<sequence>MNPGVQHPKIHTNQWIVERHRALPPPSSVHLAALDDHSQSYSAVTDSNPTSGGPYEVSPAKRVRISGVLASSTAGWGTGQQHGQAHDAEVGPFTETGPRAPKSTYREKNGDITVKKSNAIPQSGSTSSSVNTNNKSRRVRTGCLTCRGRHLKCDEAFPECNNCRKSCRECKRGLRLNFIDTRVKSPPFVPPTLEWSVQFHDESRLIASEYQGGLGRYPRLDQNTAVTPPHETELNATLRVVAQKQDAGDGKTYHPDNDVTPGLGEQDVVDKGSDAAGLIIRLSPNQPIYDGNQLFQPQDLHLRNDSDGPFTMRVKISQHHTAKGGWASQAQGYRRSEVSASAVPSFSQYGHQSQSARQSVPMTTYGLQTSQTQHAPEAMSENSTARTTPSKKTTVERDYLSTDSEIHLMQVFISEVAPWMDILSKGKHFANTMPDLALKSPMLLNALLACGTMHLSLTQRQQQQQEQQSSSQPSGISTINKACSYYDLAMMELLHNLEQTGSPSDRNAAECATAATVLNAYDIMNSGGNPSPSPFPFPLSRSQQQQRVAIDYHIAGCARALVKECRWNANSASAAGTGVGEACFWFNGCMEVLSCLQPALVMMNSWQQTPTVWDPDQWGLDVNVDRWATAANSTAVTGNDSDLKIIENDDQSPFGLRRLGASGGGGYGTGNGSGEEELWAQRILYVLAKVVNFCSANNNSVSRYQETSPHDEQMRLQRRFTEWKSLNDMCDTWRSNCPRSMRPYGYVRSFSSGSLFPNVWLIKRPALIARLFYHVAMCILAQVNPVSPRDSDANRELQQHHARQVCGIAAHNKDRAVASIVTRCVATVGGVLSDRAEQTEALAILERISTEAGWRLGSLVTDMKRAWSWGVVEMPNGGGGGGTNAANGNNNRGGGVEGGKSFASALLGAGGLTSATGQTTMELPLPLPLRPPSILQLFGASSQTQQHQEQQAPTTRTSPTAAATTYSNSSTIPNLTTVQPTLTITPSSSRHQTHQTHHTHPTHQSRPSPPSSAVGVSQQAYQGWYHQAPSPTRSGNMSSQQMGGAGGSSSLRWG</sequence>
<dbReference type="CDD" id="cd00067">
    <property type="entry name" value="GAL4"/>
    <property type="match status" value="1"/>
</dbReference>
<dbReference type="Proteomes" id="UP001285908">
    <property type="component" value="Unassembled WGS sequence"/>
</dbReference>
<evidence type="ECO:0000313" key="9">
    <source>
        <dbReference type="EMBL" id="KAK3486197.1"/>
    </source>
</evidence>
<dbReference type="GO" id="GO:0000976">
    <property type="term" value="F:transcription cis-regulatory region binding"/>
    <property type="evidence" value="ECO:0007669"/>
    <property type="project" value="TreeGrafter"/>
</dbReference>
<feature type="compositionally biased region" description="Polar residues" evidence="7">
    <location>
        <begin position="972"/>
        <end position="984"/>
    </location>
</feature>
<organism evidence="9 10">
    <name type="scientific">Neurospora hispaniola</name>
    <dbReference type="NCBI Taxonomy" id="588809"/>
    <lineage>
        <taxon>Eukaryota</taxon>
        <taxon>Fungi</taxon>
        <taxon>Dikarya</taxon>
        <taxon>Ascomycota</taxon>
        <taxon>Pezizomycotina</taxon>
        <taxon>Sordariomycetes</taxon>
        <taxon>Sordariomycetidae</taxon>
        <taxon>Sordariales</taxon>
        <taxon>Sordariaceae</taxon>
        <taxon>Neurospora</taxon>
    </lineage>
</organism>
<dbReference type="InterPro" id="IPR036864">
    <property type="entry name" value="Zn2-C6_fun-type_DNA-bd_sf"/>
</dbReference>
<keyword evidence="4" id="KW-0238">DNA-binding</keyword>
<dbReference type="PROSITE" id="PS00463">
    <property type="entry name" value="ZN2_CY6_FUNGAL_1"/>
    <property type="match status" value="1"/>
</dbReference>
<dbReference type="PANTHER" id="PTHR37534:SF40">
    <property type="entry name" value="ZN(2)-C6 FUNGAL-TYPE DOMAIN-CONTAINING PROTEIN"/>
    <property type="match status" value="1"/>
</dbReference>
<dbReference type="SUPFAM" id="SSF57701">
    <property type="entry name" value="Zn2/Cys6 DNA-binding domain"/>
    <property type="match status" value="1"/>
</dbReference>
<dbReference type="GO" id="GO:0005634">
    <property type="term" value="C:nucleus"/>
    <property type="evidence" value="ECO:0007669"/>
    <property type="project" value="UniProtKB-SubCell"/>
</dbReference>
<keyword evidence="10" id="KW-1185">Reference proteome</keyword>
<keyword evidence="6" id="KW-0539">Nucleus</keyword>
<name>A0AAJ0I029_9PEZI</name>
<evidence type="ECO:0000256" key="3">
    <source>
        <dbReference type="ARBA" id="ARBA00023015"/>
    </source>
</evidence>
<keyword evidence="3" id="KW-0805">Transcription regulation</keyword>
<feature type="compositionally biased region" description="Basic residues" evidence="7">
    <location>
        <begin position="991"/>
        <end position="1003"/>
    </location>
</feature>
<evidence type="ECO:0000256" key="1">
    <source>
        <dbReference type="ARBA" id="ARBA00004123"/>
    </source>
</evidence>
<dbReference type="GO" id="GO:0045944">
    <property type="term" value="P:positive regulation of transcription by RNA polymerase II"/>
    <property type="evidence" value="ECO:0007669"/>
    <property type="project" value="TreeGrafter"/>
</dbReference>
<feature type="region of interest" description="Disordered" evidence="7">
    <location>
        <begin position="75"/>
        <end position="106"/>
    </location>
</feature>
<dbReference type="SMART" id="SM00066">
    <property type="entry name" value="GAL4"/>
    <property type="match status" value="1"/>
</dbReference>
<comment type="subcellular location">
    <subcellularLocation>
        <location evidence="1">Nucleus</location>
    </subcellularLocation>
</comment>
<dbReference type="Gene3D" id="4.10.240.10">
    <property type="entry name" value="Zn(2)-C6 fungal-type DNA-binding domain"/>
    <property type="match status" value="1"/>
</dbReference>
<keyword evidence="5" id="KW-0804">Transcription</keyword>
<feature type="domain" description="Zn(2)-C6 fungal-type" evidence="8">
    <location>
        <begin position="142"/>
        <end position="172"/>
    </location>
</feature>
<comment type="caution">
    <text evidence="9">The sequence shown here is derived from an EMBL/GenBank/DDBJ whole genome shotgun (WGS) entry which is preliminary data.</text>
</comment>
<feature type="compositionally biased region" description="Polar residues" evidence="7">
    <location>
        <begin position="370"/>
        <end position="392"/>
    </location>
</feature>